<dbReference type="AlphaFoldDB" id="A0A8T0DA62"/>
<dbReference type="OrthoDB" id="2985014at2759"/>
<dbReference type="InterPro" id="IPR036259">
    <property type="entry name" value="MFS_trans_sf"/>
</dbReference>
<dbReference type="GO" id="GO:0006820">
    <property type="term" value="P:monoatomic anion transport"/>
    <property type="evidence" value="ECO:0007669"/>
    <property type="project" value="TreeGrafter"/>
</dbReference>
<feature type="transmembrane region" description="Helical" evidence="5">
    <location>
        <begin position="96"/>
        <end position="116"/>
    </location>
</feature>
<evidence type="ECO:0000313" key="7">
    <source>
        <dbReference type="EMBL" id="KAF8564745.1"/>
    </source>
</evidence>
<evidence type="ECO:0000256" key="4">
    <source>
        <dbReference type="ARBA" id="ARBA00023136"/>
    </source>
</evidence>
<accession>A0A8T0DA62</accession>
<feature type="transmembrane region" description="Helical" evidence="5">
    <location>
        <begin position="196"/>
        <end position="219"/>
    </location>
</feature>
<evidence type="ECO:0000313" key="8">
    <source>
        <dbReference type="Proteomes" id="UP000699462"/>
    </source>
</evidence>
<dbReference type="SUPFAM" id="SSF103473">
    <property type="entry name" value="MFS general substrate transporter"/>
    <property type="match status" value="1"/>
</dbReference>
<evidence type="ECO:0000256" key="3">
    <source>
        <dbReference type="ARBA" id="ARBA00022989"/>
    </source>
</evidence>
<comment type="subcellular location">
    <subcellularLocation>
        <location evidence="1">Membrane</location>
        <topology evidence="1">Multi-pass membrane protein</topology>
    </subcellularLocation>
</comment>
<dbReference type="Pfam" id="PF07690">
    <property type="entry name" value="MFS_1"/>
    <property type="match status" value="1"/>
</dbReference>
<dbReference type="GO" id="GO:0016020">
    <property type="term" value="C:membrane"/>
    <property type="evidence" value="ECO:0007669"/>
    <property type="project" value="UniProtKB-SubCell"/>
</dbReference>
<feature type="transmembrane region" description="Helical" evidence="5">
    <location>
        <begin position="123"/>
        <end position="144"/>
    </location>
</feature>
<keyword evidence="2 5" id="KW-0812">Transmembrane</keyword>
<comment type="caution">
    <text evidence="7">The sequence shown here is derived from an EMBL/GenBank/DDBJ whole genome shotgun (WGS) entry which is preliminary data.</text>
</comment>
<dbReference type="EMBL" id="JTDF01007966">
    <property type="protein sequence ID" value="KAF8564745.1"/>
    <property type="molecule type" value="Genomic_DNA"/>
</dbReference>
<feature type="transmembrane region" description="Helical" evidence="5">
    <location>
        <begin position="12"/>
        <end position="30"/>
    </location>
</feature>
<gene>
    <name evidence="7" type="ORF">P879_10003</name>
</gene>
<feature type="transmembrane region" description="Helical" evidence="5">
    <location>
        <begin position="150"/>
        <end position="175"/>
    </location>
</feature>
<dbReference type="PROSITE" id="PS50850">
    <property type="entry name" value="MFS"/>
    <property type="match status" value="1"/>
</dbReference>
<reference evidence="7 8" key="1">
    <citation type="submission" date="2019-07" db="EMBL/GenBank/DDBJ databases">
        <title>Annotation for the trematode Paragonimus westermani.</title>
        <authorList>
            <person name="Choi Y.-J."/>
        </authorList>
    </citation>
    <scope>NUCLEOTIDE SEQUENCE [LARGE SCALE GENOMIC DNA]</scope>
    <source>
        <strain evidence="7">180907_Pwestermani</strain>
    </source>
</reference>
<evidence type="ECO:0000259" key="6">
    <source>
        <dbReference type="PROSITE" id="PS50850"/>
    </source>
</evidence>
<dbReference type="PANTHER" id="PTHR11662">
    <property type="entry name" value="SOLUTE CARRIER FAMILY 17"/>
    <property type="match status" value="1"/>
</dbReference>
<dbReference type="FunFam" id="1.20.1250.20:FF:000423">
    <property type="entry name" value="Putative inorganic phosphate cotransporter-like Protein"/>
    <property type="match status" value="1"/>
</dbReference>
<dbReference type="InterPro" id="IPR020846">
    <property type="entry name" value="MFS_dom"/>
</dbReference>
<keyword evidence="4 5" id="KW-0472">Membrane</keyword>
<organism evidence="7 8">
    <name type="scientific">Paragonimus westermani</name>
    <dbReference type="NCBI Taxonomy" id="34504"/>
    <lineage>
        <taxon>Eukaryota</taxon>
        <taxon>Metazoa</taxon>
        <taxon>Spiralia</taxon>
        <taxon>Lophotrochozoa</taxon>
        <taxon>Platyhelminthes</taxon>
        <taxon>Trematoda</taxon>
        <taxon>Digenea</taxon>
        <taxon>Plagiorchiida</taxon>
        <taxon>Troglotremata</taxon>
        <taxon>Troglotrematidae</taxon>
        <taxon>Paragonimus</taxon>
    </lineage>
</organism>
<evidence type="ECO:0000256" key="5">
    <source>
        <dbReference type="SAM" id="Phobius"/>
    </source>
</evidence>
<dbReference type="Proteomes" id="UP000699462">
    <property type="component" value="Unassembled WGS sequence"/>
</dbReference>
<keyword evidence="8" id="KW-1185">Reference proteome</keyword>
<proteinExistence type="predicted"/>
<feature type="domain" description="Major facilitator superfamily (MFS) profile" evidence="6">
    <location>
        <begin position="18"/>
        <end position="221"/>
    </location>
</feature>
<sequence length="221" mass="24089">MSVDPGSIMKRIPLRVVIMFVLCVGTINLYSQRMCLSVAVICMTNHSASQALHTLNISHSPSVSKANLRCDNDTGISTKALSDGPFLWDSQTRGHILGVFFWGYLIGQIPSGIIAQKFGARRVVLVSLVILGCATALIPLAVFYSIYMLYAFRIVAGLASAAWFPSFYQIWALWAPPNERGILIGLSYAGVHIGNAITLPIAGALCQTSIGWPLVFYFYGR</sequence>
<dbReference type="PANTHER" id="PTHR11662:SF399">
    <property type="entry name" value="FI19708P1-RELATED"/>
    <property type="match status" value="1"/>
</dbReference>
<evidence type="ECO:0000256" key="1">
    <source>
        <dbReference type="ARBA" id="ARBA00004141"/>
    </source>
</evidence>
<dbReference type="GO" id="GO:0022857">
    <property type="term" value="F:transmembrane transporter activity"/>
    <property type="evidence" value="ECO:0007669"/>
    <property type="project" value="InterPro"/>
</dbReference>
<dbReference type="InterPro" id="IPR050382">
    <property type="entry name" value="MFS_Na/Anion_cotransporter"/>
</dbReference>
<dbReference type="Gene3D" id="1.20.1250.20">
    <property type="entry name" value="MFS general substrate transporter like domains"/>
    <property type="match status" value="1"/>
</dbReference>
<name>A0A8T0DA62_9TREM</name>
<protein>
    <recommendedName>
        <fullName evidence="6">Major facilitator superfamily (MFS) profile domain-containing protein</fullName>
    </recommendedName>
</protein>
<keyword evidence="3 5" id="KW-1133">Transmembrane helix</keyword>
<evidence type="ECO:0000256" key="2">
    <source>
        <dbReference type="ARBA" id="ARBA00022692"/>
    </source>
</evidence>
<dbReference type="InterPro" id="IPR011701">
    <property type="entry name" value="MFS"/>
</dbReference>